<comment type="caution">
    <text evidence="4">The sequence shown here is derived from an EMBL/GenBank/DDBJ whole genome shotgun (WGS) entry which is preliminary data.</text>
</comment>
<evidence type="ECO:0000256" key="1">
    <source>
        <dbReference type="SAM" id="Coils"/>
    </source>
</evidence>
<evidence type="ECO:0000259" key="3">
    <source>
        <dbReference type="Pfam" id="PF26347"/>
    </source>
</evidence>
<dbReference type="InterPro" id="IPR058620">
    <property type="entry name" value="YtrI_C"/>
</dbReference>
<keyword evidence="2" id="KW-0472">Membrane</keyword>
<evidence type="ECO:0000256" key="2">
    <source>
        <dbReference type="SAM" id="Phobius"/>
    </source>
</evidence>
<evidence type="ECO:0000313" key="5">
    <source>
        <dbReference type="Proteomes" id="UP000249522"/>
    </source>
</evidence>
<reference evidence="4 5" key="1">
    <citation type="submission" date="2018-06" db="EMBL/GenBank/DDBJ databases">
        <title>Paenibacillus imtechensis sp. nov.</title>
        <authorList>
            <person name="Pinnaka A.K."/>
            <person name="Singh H."/>
            <person name="Kaur M."/>
        </authorList>
    </citation>
    <scope>NUCLEOTIDE SEQUENCE [LARGE SCALE GENOMIC DNA]</scope>
    <source>
        <strain evidence="4 5">SMB1</strain>
    </source>
</reference>
<dbReference type="Proteomes" id="UP000249522">
    <property type="component" value="Unassembled WGS sequence"/>
</dbReference>
<keyword evidence="2" id="KW-1133">Transmembrane helix</keyword>
<organism evidence="4 5">
    <name type="scientific">Paenibacillus sambharensis</name>
    <dbReference type="NCBI Taxonomy" id="1803190"/>
    <lineage>
        <taxon>Bacteria</taxon>
        <taxon>Bacillati</taxon>
        <taxon>Bacillota</taxon>
        <taxon>Bacilli</taxon>
        <taxon>Bacillales</taxon>
        <taxon>Paenibacillaceae</taxon>
        <taxon>Paenibacillus</taxon>
    </lineage>
</organism>
<name>A0A2W1L5Q6_9BACL</name>
<accession>A0A2W1L5Q6</accession>
<sequence length="168" mass="19120">MRVPPFARFRRFSSSAGLFILGMIVGAAVYNGILVAKFEALVTQNGDLEVKLEQYEQEIRKLNRYKNQNSVIKTVHTHVERRRTEKTEQGSLDAATEAALRKIIKEDLSVFEGRSIYEIDSDARFARLLLDRKVYTVLGNDYTVEIKTALVVDNTLTVWVTAEPRAPE</sequence>
<dbReference type="Pfam" id="PF26347">
    <property type="entry name" value="YtrI_sporulation"/>
    <property type="match status" value="1"/>
</dbReference>
<dbReference type="RefSeq" id="WP_111148017.1">
    <property type="nucleotide sequence ID" value="NZ_QKRB01000053.1"/>
</dbReference>
<dbReference type="EMBL" id="QKRB01000053">
    <property type="protein sequence ID" value="PZD94249.1"/>
    <property type="molecule type" value="Genomic_DNA"/>
</dbReference>
<feature type="coiled-coil region" evidence="1">
    <location>
        <begin position="38"/>
        <end position="68"/>
    </location>
</feature>
<feature type="domain" description="Sporulation membrane protein YtrI C-terminal" evidence="3">
    <location>
        <begin position="84"/>
        <end position="163"/>
    </location>
</feature>
<proteinExistence type="predicted"/>
<keyword evidence="1" id="KW-0175">Coiled coil</keyword>
<dbReference type="OrthoDB" id="2655161at2"/>
<keyword evidence="2" id="KW-0812">Transmembrane</keyword>
<gene>
    <name evidence="4" type="ORF">DNH61_17690</name>
</gene>
<feature type="transmembrane region" description="Helical" evidence="2">
    <location>
        <begin position="12"/>
        <end position="33"/>
    </location>
</feature>
<dbReference type="AlphaFoldDB" id="A0A2W1L5Q6"/>
<protein>
    <recommendedName>
        <fullName evidence="3">Sporulation membrane protein YtrI C-terminal domain-containing protein</fullName>
    </recommendedName>
</protein>
<keyword evidence="5" id="KW-1185">Reference proteome</keyword>
<evidence type="ECO:0000313" key="4">
    <source>
        <dbReference type="EMBL" id="PZD94249.1"/>
    </source>
</evidence>